<feature type="compositionally biased region" description="Pro residues" evidence="8">
    <location>
        <begin position="281"/>
        <end position="299"/>
    </location>
</feature>
<keyword evidence="4 7" id="KW-0547">Nucleotide-binding</keyword>
<dbReference type="PROSITE" id="PS00108">
    <property type="entry name" value="PROTEIN_KINASE_ST"/>
    <property type="match status" value="1"/>
</dbReference>
<keyword evidence="3 11" id="KW-0808">Transferase</keyword>
<dbReference type="GO" id="GO:0004674">
    <property type="term" value="F:protein serine/threonine kinase activity"/>
    <property type="evidence" value="ECO:0007669"/>
    <property type="project" value="UniProtKB-KW"/>
</dbReference>
<comment type="caution">
    <text evidence="11">The sequence shown here is derived from an EMBL/GenBank/DDBJ whole genome shotgun (WGS) entry which is preliminary data.</text>
</comment>
<dbReference type="Gene3D" id="3.30.200.20">
    <property type="entry name" value="Phosphorylase Kinase, domain 1"/>
    <property type="match status" value="1"/>
</dbReference>
<sequence>MAGDQRDEGPGRLIAGRYRLETVLGRGGMGTVWQARDEMLDRPVAVKEVQVHRELGEAERRQVRERTLREARATARLSHPGIVTVHDVVDSGDRPWIVMELLRARSLADVLAGEGPLPPARAADIGRQMAAALRAAHAVGILHRDVKPANVLITAEGRAVLTDFGIARVMGDATLTQTGLLVGSPAYLPPERVRSERATPASDLWSLGATLYTAVEGRPPYDRPDVMAVLAALMTEEPPPPRNAGPLAPVIGGLLVRDPARRLTAPQAEEMLAQVAAGAHPAPPPPATRPSGPPVPPPEHVATAPVAAPARSGAHPALLVLVGALAAVAVALAVVLVVRPGDGSGQGGTGAQATPTVISGQAGGPQPPPGTTAPVTPTRSAAPSVPPGLRPVSGPGYRIAVPEGWQRMEQGSSVFWRDPGSGAYVQVDRTPWSGDPLAHWRQWESEVIAQGGLRDYRRIGLSRAAGVPYDAADLEFTWTNAEGVPMHGLDRGVMADGRPYAVFVAIPQSDWDANAERVNNILDTFRP</sequence>
<dbReference type="Gene3D" id="1.10.510.10">
    <property type="entry name" value="Transferase(Phosphotransferase) domain 1"/>
    <property type="match status" value="1"/>
</dbReference>
<dbReference type="PANTHER" id="PTHR43289:SF6">
    <property type="entry name" value="SERINE_THREONINE-PROTEIN KINASE NEKL-3"/>
    <property type="match status" value="1"/>
</dbReference>
<dbReference type="PROSITE" id="PS00107">
    <property type="entry name" value="PROTEIN_KINASE_ATP"/>
    <property type="match status" value="1"/>
</dbReference>
<dbReference type="InterPro" id="IPR011009">
    <property type="entry name" value="Kinase-like_dom_sf"/>
</dbReference>
<reference evidence="11 12" key="1">
    <citation type="submission" date="2020-08" db="EMBL/GenBank/DDBJ databases">
        <title>Sequencing the genomes of 1000 actinobacteria strains.</title>
        <authorList>
            <person name="Klenk H.-P."/>
        </authorList>
    </citation>
    <scope>NUCLEOTIDE SEQUENCE [LARGE SCALE GENOMIC DNA]</scope>
    <source>
        <strain evidence="11 12">DSM 45823</strain>
    </source>
</reference>
<feature type="region of interest" description="Disordered" evidence="8">
    <location>
        <begin position="342"/>
        <end position="393"/>
    </location>
</feature>
<accession>A0A7W3N5F5</accession>
<dbReference type="Gene3D" id="3.40.1000.10">
    <property type="entry name" value="Mog1/PsbP, alpha/beta/alpha sandwich"/>
    <property type="match status" value="1"/>
</dbReference>
<keyword evidence="9" id="KW-0812">Transmembrane</keyword>
<keyword evidence="9" id="KW-1133">Transmembrane helix</keyword>
<dbReference type="Pfam" id="PF00069">
    <property type="entry name" value="Pkinase"/>
    <property type="match status" value="1"/>
</dbReference>
<dbReference type="InterPro" id="IPR000719">
    <property type="entry name" value="Prot_kinase_dom"/>
</dbReference>
<keyword evidence="5" id="KW-0418">Kinase</keyword>
<dbReference type="PANTHER" id="PTHR43289">
    <property type="entry name" value="MITOGEN-ACTIVATED PROTEIN KINASE KINASE KINASE 20-RELATED"/>
    <property type="match status" value="1"/>
</dbReference>
<keyword evidence="6 7" id="KW-0067">ATP-binding</keyword>
<evidence type="ECO:0000256" key="9">
    <source>
        <dbReference type="SAM" id="Phobius"/>
    </source>
</evidence>
<dbReference type="CDD" id="cd14014">
    <property type="entry name" value="STKc_PknB_like"/>
    <property type="match status" value="1"/>
</dbReference>
<evidence type="ECO:0000256" key="7">
    <source>
        <dbReference type="PROSITE-ProRule" id="PRU10141"/>
    </source>
</evidence>
<keyword evidence="12" id="KW-1185">Reference proteome</keyword>
<keyword evidence="9" id="KW-0472">Membrane</keyword>
<evidence type="ECO:0000256" key="6">
    <source>
        <dbReference type="ARBA" id="ARBA00022840"/>
    </source>
</evidence>
<dbReference type="GO" id="GO:0005524">
    <property type="term" value="F:ATP binding"/>
    <property type="evidence" value="ECO:0007669"/>
    <property type="project" value="UniProtKB-UniRule"/>
</dbReference>
<proteinExistence type="predicted"/>
<organism evidence="11 12">
    <name type="scientific">Thermomonospora cellulosilytica</name>
    <dbReference type="NCBI Taxonomy" id="1411118"/>
    <lineage>
        <taxon>Bacteria</taxon>
        <taxon>Bacillati</taxon>
        <taxon>Actinomycetota</taxon>
        <taxon>Actinomycetes</taxon>
        <taxon>Streptosporangiales</taxon>
        <taxon>Thermomonosporaceae</taxon>
        <taxon>Thermomonospora</taxon>
    </lineage>
</organism>
<dbReference type="EMBL" id="JACJII010000001">
    <property type="protein sequence ID" value="MBA9007807.1"/>
    <property type="molecule type" value="Genomic_DNA"/>
</dbReference>
<evidence type="ECO:0000256" key="3">
    <source>
        <dbReference type="ARBA" id="ARBA00022679"/>
    </source>
</evidence>
<dbReference type="InterPro" id="IPR017441">
    <property type="entry name" value="Protein_kinase_ATP_BS"/>
</dbReference>
<evidence type="ECO:0000256" key="8">
    <source>
        <dbReference type="SAM" id="MobiDB-lite"/>
    </source>
</evidence>
<dbReference type="Proteomes" id="UP000539313">
    <property type="component" value="Unassembled WGS sequence"/>
</dbReference>
<dbReference type="RefSeq" id="WP_182708253.1">
    <property type="nucleotide sequence ID" value="NZ_JACJII010000001.1"/>
</dbReference>
<dbReference type="InterPro" id="IPR008271">
    <property type="entry name" value="Ser/Thr_kinase_AS"/>
</dbReference>
<dbReference type="PROSITE" id="PS50011">
    <property type="entry name" value="PROTEIN_KINASE_DOM"/>
    <property type="match status" value="1"/>
</dbReference>
<dbReference type="SMART" id="SM00220">
    <property type="entry name" value="S_TKc"/>
    <property type="match status" value="1"/>
</dbReference>
<protein>
    <recommendedName>
        <fullName evidence="1">non-specific serine/threonine protein kinase</fullName>
        <ecNumber evidence="1">2.7.11.1</ecNumber>
    </recommendedName>
</protein>
<evidence type="ECO:0000313" key="11">
    <source>
        <dbReference type="EMBL" id="MBA9007807.1"/>
    </source>
</evidence>
<dbReference type="SUPFAM" id="SSF56112">
    <property type="entry name" value="Protein kinase-like (PK-like)"/>
    <property type="match status" value="1"/>
</dbReference>
<evidence type="ECO:0000313" key="12">
    <source>
        <dbReference type="Proteomes" id="UP000539313"/>
    </source>
</evidence>
<evidence type="ECO:0000256" key="1">
    <source>
        <dbReference type="ARBA" id="ARBA00012513"/>
    </source>
</evidence>
<name>A0A7W3N5F5_9ACTN</name>
<keyword evidence="2" id="KW-0723">Serine/threonine-protein kinase</keyword>
<gene>
    <name evidence="11" type="ORF">HNR21_006689</name>
</gene>
<feature type="region of interest" description="Disordered" evidence="8">
    <location>
        <begin position="277"/>
        <end position="304"/>
    </location>
</feature>
<dbReference type="AlphaFoldDB" id="A0A7W3N5F5"/>
<evidence type="ECO:0000256" key="2">
    <source>
        <dbReference type="ARBA" id="ARBA00022527"/>
    </source>
</evidence>
<feature type="binding site" evidence="7">
    <location>
        <position position="47"/>
    </location>
    <ligand>
        <name>ATP</name>
        <dbReference type="ChEBI" id="CHEBI:30616"/>
    </ligand>
</feature>
<evidence type="ECO:0000256" key="5">
    <source>
        <dbReference type="ARBA" id="ARBA00022777"/>
    </source>
</evidence>
<evidence type="ECO:0000256" key="4">
    <source>
        <dbReference type="ARBA" id="ARBA00022741"/>
    </source>
</evidence>
<feature type="domain" description="Protein kinase" evidence="10">
    <location>
        <begin position="18"/>
        <end position="283"/>
    </location>
</feature>
<feature type="transmembrane region" description="Helical" evidence="9">
    <location>
        <begin position="317"/>
        <end position="338"/>
    </location>
</feature>
<dbReference type="EC" id="2.7.11.1" evidence="1"/>
<evidence type="ECO:0000259" key="10">
    <source>
        <dbReference type="PROSITE" id="PS50011"/>
    </source>
</evidence>